<evidence type="ECO:0000256" key="5">
    <source>
        <dbReference type="ARBA" id="ARBA00022989"/>
    </source>
</evidence>
<evidence type="ECO:0000313" key="11">
    <source>
        <dbReference type="Proteomes" id="UP000199708"/>
    </source>
</evidence>
<feature type="transmembrane region" description="Helical" evidence="8">
    <location>
        <begin position="172"/>
        <end position="198"/>
    </location>
</feature>
<feature type="transmembrane region" description="Helical" evidence="8">
    <location>
        <begin position="62"/>
        <end position="80"/>
    </location>
</feature>
<reference evidence="10 11" key="1">
    <citation type="submission" date="2016-10" db="EMBL/GenBank/DDBJ databases">
        <authorList>
            <person name="de Groot N.N."/>
        </authorList>
    </citation>
    <scope>NUCLEOTIDE SEQUENCE [LARGE SCALE GENOMIC DNA]</scope>
    <source>
        <strain evidence="10 11">ATCC BAA-466</strain>
    </source>
</reference>
<dbReference type="EMBL" id="FNCK01000004">
    <property type="protein sequence ID" value="SDG26679.1"/>
    <property type="molecule type" value="Genomic_DNA"/>
</dbReference>
<keyword evidence="4 8" id="KW-0812">Transmembrane</keyword>
<evidence type="ECO:0000256" key="7">
    <source>
        <dbReference type="ARBA" id="ARBA00024202"/>
    </source>
</evidence>
<evidence type="ECO:0000259" key="9">
    <source>
        <dbReference type="PROSITE" id="PS50928"/>
    </source>
</evidence>
<name>A0A1G7SW65_9LACT</name>
<comment type="similarity">
    <text evidence="7">Belongs to the binding-protein-dependent transport system permease family. OppBC subfamily.</text>
</comment>
<dbReference type="Pfam" id="PF12911">
    <property type="entry name" value="OppC_N"/>
    <property type="match status" value="1"/>
</dbReference>
<dbReference type="RefSeq" id="WP_090289837.1">
    <property type="nucleotide sequence ID" value="NZ_FNCK01000004.1"/>
</dbReference>
<dbReference type="CDD" id="cd06261">
    <property type="entry name" value="TM_PBP2"/>
    <property type="match status" value="1"/>
</dbReference>
<dbReference type="OrthoDB" id="9797472at2"/>
<dbReference type="PANTHER" id="PTHR43386:SF1">
    <property type="entry name" value="D,D-DIPEPTIDE TRANSPORT SYSTEM PERMEASE PROTEIN DDPC-RELATED"/>
    <property type="match status" value="1"/>
</dbReference>
<keyword evidence="6 8" id="KW-0472">Membrane</keyword>
<dbReference type="InterPro" id="IPR053385">
    <property type="entry name" value="ABC_transport_permease"/>
</dbReference>
<dbReference type="Proteomes" id="UP000199708">
    <property type="component" value="Unassembled WGS sequence"/>
</dbReference>
<dbReference type="Gene3D" id="1.10.3720.10">
    <property type="entry name" value="MetI-like"/>
    <property type="match status" value="1"/>
</dbReference>
<evidence type="ECO:0000256" key="2">
    <source>
        <dbReference type="ARBA" id="ARBA00022448"/>
    </source>
</evidence>
<dbReference type="Pfam" id="PF00528">
    <property type="entry name" value="BPD_transp_1"/>
    <property type="match status" value="1"/>
</dbReference>
<evidence type="ECO:0000256" key="3">
    <source>
        <dbReference type="ARBA" id="ARBA00022475"/>
    </source>
</evidence>
<dbReference type="AlphaFoldDB" id="A0A1G7SW65"/>
<evidence type="ECO:0000256" key="8">
    <source>
        <dbReference type="RuleBase" id="RU363032"/>
    </source>
</evidence>
<protein>
    <submittedName>
        <fullName evidence="10">Peptide/nickel transport system permease protein</fullName>
    </submittedName>
</protein>
<dbReference type="NCBIfam" id="NF045474">
    <property type="entry name" value="Opp2C"/>
    <property type="match status" value="1"/>
</dbReference>
<feature type="transmembrane region" description="Helical" evidence="8">
    <location>
        <begin position="290"/>
        <end position="311"/>
    </location>
</feature>
<comment type="subcellular location">
    <subcellularLocation>
        <location evidence="1 8">Cell membrane</location>
        <topology evidence="1 8">Multi-pass membrane protein</topology>
    </subcellularLocation>
</comment>
<dbReference type="GO" id="GO:0055085">
    <property type="term" value="P:transmembrane transport"/>
    <property type="evidence" value="ECO:0007669"/>
    <property type="project" value="InterPro"/>
</dbReference>
<feature type="transmembrane region" description="Helical" evidence="8">
    <location>
        <begin position="244"/>
        <end position="269"/>
    </location>
</feature>
<dbReference type="InterPro" id="IPR025966">
    <property type="entry name" value="OppC_N"/>
</dbReference>
<keyword evidence="3" id="KW-1003">Cell membrane</keyword>
<keyword evidence="11" id="KW-1185">Reference proteome</keyword>
<dbReference type="InterPro" id="IPR050366">
    <property type="entry name" value="BP-dependent_transpt_permease"/>
</dbReference>
<dbReference type="PANTHER" id="PTHR43386">
    <property type="entry name" value="OLIGOPEPTIDE TRANSPORT SYSTEM PERMEASE PROTEIN APPC"/>
    <property type="match status" value="1"/>
</dbReference>
<evidence type="ECO:0000313" key="10">
    <source>
        <dbReference type="EMBL" id="SDG26679.1"/>
    </source>
</evidence>
<evidence type="ECO:0000256" key="1">
    <source>
        <dbReference type="ARBA" id="ARBA00004651"/>
    </source>
</evidence>
<dbReference type="SUPFAM" id="SSF161098">
    <property type="entry name" value="MetI-like"/>
    <property type="match status" value="1"/>
</dbReference>
<gene>
    <name evidence="10" type="ORF">SAMN05421791_104165</name>
</gene>
<feature type="transmembrane region" description="Helical" evidence="8">
    <location>
        <begin position="129"/>
        <end position="151"/>
    </location>
</feature>
<proteinExistence type="inferred from homology"/>
<keyword evidence="2 8" id="KW-0813">Transport</keyword>
<dbReference type="PROSITE" id="PS50928">
    <property type="entry name" value="ABC_TM1"/>
    <property type="match status" value="1"/>
</dbReference>
<accession>A0A1G7SW65</accession>
<organism evidence="10 11">
    <name type="scientific">Facklamia miroungae</name>
    <dbReference type="NCBI Taxonomy" id="120956"/>
    <lineage>
        <taxon>Bacteria</taxon>
        <taxon>Bacillati</taxon>
        <taxon>Bacillota</taxon>
        <taxon>Bacilli</taxon>
        <taxon>Lactobacillales</taxon>
        <taxon>Aerococcaceae</taxon>
        <taxon>Facklamia</taxon>
    </lineage>
</organism>
<dbReference type="InterPro" id="IPR035906">
    <property type="entry name" value="MetI-like_sf"/>
</dbReference>
<feature type="domain" description="ABC transmembrane type-1" evidence="9">
    <location>
        <begin position="123"/>
        <end position="312"/>
    </location>
</feature>
<dbReference type="GO" id="GO:0005886">
    <property type="term" value="C:plasma membrane"/>
    <property type="evidence" value="ECO:0007669"/>
    <property type="project" value="UniProtKB-SubCell"/>
</dbReference>
<dbReference type="InterPro" id="IPR000515">
    <property type="entry name" value="MetI-like"/>
</dbReference>
<evidence type="ECO:0000256" key="6">
    <source>
        <dbReference type="ARBA" id="ARBA00023136"/>
    </source>
</evidence>
<sequence length="325" mass="35598">MENPKLNSEKEEIVELDRDQLDRGIEEELPQVKDRVRQEKEHQRGRFRGLQDIWIRMKRNKLAMVGLFIIVMLVIVAIFADQIAPYGFAEQNLQNQFAPPSSEHLFGTDDLGRDIFSRVIYGSRISLKVGFISVSISLIIGVAIGAVTGYYGGRVDNMLMRFIDILQSIPDILLAIAIMAALGPGLANLMIAVGIAAIPGYARLVRSSVLSIRDMEFVEAAKANGSSDFRIIVKHIIPNCMAPIIVQATLGVAYAIINAAGLSFIGLGLEPPTPEWGAMLSGGRSYIRDAVHMTLFPGLAIVTTIFALNVLGDGLRDALDPKLKR</sequence>
<dbReference type="STRING" id="120956.SAMN05421791_104165"/>
<evidence type="ECO:0000256" key="4">
    <source>
        <dbReference type="ARBA" id="ARBA00022692"/>
    </source>
</evidence>
<keyword evidence="5 8" id="KW-1133">Transmembrane helix</keyword>